<keyword evidence="2" id="KW-1185">Reference proteome</keyword>
<proteinExistence type="predicted"/>
<evidence type="ECO:0000313" key="2">
    <source>
        <dbReference type="Proteomes" id="UP000599179"/>
    </source>
</evidence>
<dbReference type="Proteomes" id="UP000599179">
    <property type="component" value="Unassembled WGS sequence"/>
</dbReference>
<evidence type="ECO:0000313" key="1">
    <source>
        <dbReference type="EMBL" id="GGE40139.1"/>
    </source>
</evidence>
<sequence length="1150" mass="131812">MSQDTTMGNQTSKKSELEQVRLNGEKFLKITNSDAMRPFFMSIVSDSNHWMFISSNGGLTAGRRNAQYALFPYYTDDKITESAHYTGSKSIFKIHHENETKIWEPFSNRFVEQYEITRNLYKNIYGDKVLFEEVNHTLKLKFTYRWSTSDEFGFVKESKLENLSTDPVEVEMLDGLQNVLPAEVDSALQTQSSNLVDAYKRSELDQKTGLGIFALSAVPVDKAEPSEALKANVVWSLGIENPAYLLSSLQLEKFRTGQTINQETDVKAEKGAYFIHKKLQLKAEANATWHIVADVNYNHAAVVKLQHKLNQNQLLERIEKDIQLGTEKLIQLNAAADGLQRSNDNLRDIRHYSNTMFNIMRGGIFDKNYQIEKWDFTSYVNKANKPLAEELAKVLNELPEQFSLHHIKTVAETQNNEDFSRLAFEYLPLKFSRRHGDPSRPWNQFSINTKDENGAKILDYEGNWRDIFQNWESLAHSYPEFIESMIYKFLNATTFDGYNPYRVTKDGFDWETIEPDDPWSYIGYWGDHQIIYLLKFLEFCQDYKPEHLAKLFNKSEFVYANVPYKIKPYQDILKDPKDTIDFDHDADVQIRKNRKTFGADGALLQNQKGEIIHVNFIEKILATALAKLSNFIPEAGIWMNTQRPEWNDANNALVGNGVSMVTLAYLRRFLSFFDELFEGLDQAESYSVSNELAGMFSKMKDTFTKFSELTQGKFNDKQRKQVLDELGEAASLFRTQVYNNGFSGEKLSLSVKKIQEFTKTSLSYLEHAIEANKRKDNLYHAYNLMTVKEDEVSIDYLSEMLEGQVAVLSSGYLNADQSLALLDALKQSALFRPDQYSYLLYPNKELKGFLKRNTVSEAAVKSSQLLQKLVEDGHTGIIEKDVENHYHFNGNFNNAKKLKEALLALNNQAYSSLAKKEMDSILQIYEEVFNHKSFTGRSGTFYGYEGLGSIYWHMVSKLQLAVLETCINAIHANSSAEVVGRLLEHYYEINEGIGVHKSPKLYGAFPTDPYSHTPQGKGAQQPGMTGQVKEDILSRFGELGVHIKNGQLQFNPHLLRKTEFLDEQHIFRYVDVSNQKHELQINENTLGFTFCQVPIIYTVSNQSEVVVEFNNSASEKIDGLHLTKEISHQLFNRTGDIKIIHVQVASSILK</sequence>
<accession>A0ABQ1SKN0</accession>
<comment type="caution">
    <text evidence="1">The sequence shown here is derived from an EMBL/GenBank/DDBJ whole genome shotgun (WGS) entry which is preliminary data.</text>
</comment>
<protein>
    <submittedName>
        <fullName evidence="1">Uncharacterized protein</fullName>
    </submittedName>
</protein>
<dbReference type="RefSeq" id="WP_188459027.1">
    <property type="nucleotide sequence ID" value="NZ_BMGM01000009.1"/>
</dbReference>
<gene>
    <name evidence="1" type="ORF">GCM10010832_20370</name>
</gene>
<name>A0ABQ1SKN0_9FLAO</name>
<reference evidence="2" key="1">
    <citation type="journal article" date="2019" name="Int. J. Syst. Evol. Microbiol.">
        <title>The Global Catalogue of Microorganisms (GCM) 10K type strain sequencing project: providing services to taxonomists for standard genome sequencing and annotation.</title>
        <authorList>
            <consortium name="The Broad Institute Genomics Platform"/>
            <consortium name="The Broad Institute Genome Sequencing Center for Infectious Disease"/>
            <person name="Wu L."/>
            <person name="Ma J."/>
        </authorList>
    </citation>
    <scope>NUCLEOTIDE SEQUENCE [LARGE SCALE GENOMIC DNA]</scope>
    <source>
        <strain evidence="2">CGMCC 1.12931</strain>
    </source>
</reference>
<organism evidence="1 2">
    <name type="scientific">Psychroflexus planctonicus</name>
    <dbReference type="NCBI Taxonomy" id="1526575"/>
    <lineage>
        <taxon>Bacteria</taxon>
        <taxon>Pseudomonadati</taxon>
        <taxon>Bacteroidota</taxon>
        <taxon>Flavobacteriia</taxon>
        <taxon>Flavobacteriales</taxon>
        <taxon>Flavobacteriaceae</taxon>
        <taxon>Psychroflexus</taxon>
    </lineage>
</organism>
<dbReference type="EMBL" id="BMGM01000009">
    <property type="protein sequence ID" value="GGE40139.1"/>
    <property type="molecule type" value="Genomic_DNA"/>
</dbReference>